<dbReference type="EMBL" id="KZ824464">
    <property type="protein sequence ID" value="RAK97296.1"/>
    <property type="molecule type" value="Genomic_DNA"/>
</dbReference>
<dbReference type="PANTHER" id="PTHR43364:SF4">
    <property type="entry name" value="NAD(P)-LINKED OXIDOREDUCTASE SUPERFAMILY PROTEIN"/>
    <property type="match status" value="1"/>
</dbReference>
<dbReference type="Gene3D" id="3.20.20.100">
    <property type="entry name" value="NADP-dependent oxidoreductase domain"/>
    <property type="match status" value="1"/>
</dbReference>
<dbReference type="InterPro" id="IPR036812">
    <property type="entry name" value="NAD(P)_OxRdtase_dom_sf"/>
</dbReference>
<name>A0A395GPM8_9EURO</name>
<comment type="catalytic activity">
    <reaction evidence="6">
        <text>xylitol + NAD(+) = D-xylose + NADH + H(+)</text>
        <dbReference type="Rhea" id="RHEA:27441"/>
        <dbReference type="ChEBI" id="CHEBI:15378"/>
        <dbReference type="ChEBI" id="CHEBI:17151"/>
        <dbReference type="ChEBI" id="CHEBI:53455"/>
        <dbReference type="ChEBI" id="CHEBI:57540"/>
        <dbReference type="ChEBI" id="CHEBI:57945"/>
        <dbReference type="EC" id="1.1.1.307"/>
    </reaction>
</comment>
<dbReference type="VEuPathDB" id="FungiDB:BO80DRAFT_389914"/>
<gene>
    <name evidence="8" type="ORF">BO80DRAFT_389914</name>
</gene>
<dbReference type="InterPro" id="IPR020471">
    <property type="entry name" value="AKR"/>
</dbReference>
<dbReference type="PRINTS" id="PR00069">
    <property type="entry name" value="ALDKETRDTASE"/>
</dbReference>
<dbReference type="Pfam" id="PF00248">
    <property type="entry name" value="Aldo_ket_red"/>
    <property type="match status" value="1"/>
</dbReference>
<accession>A0A395GPM8</accession>
<keyword evidence="2" id="KW-0560">Oxidoreductase</keyword>
<dbReference type="InterPro" id="IPR050523">
    <property type="entry name" value="AKR_Detox_Biosynth"/>
</dbReference>
<proteinExistence type="inferred from homology"/>
<dbReference type="GO" id="GO:0016491">
    <property type="term" value="F:oxidoreductase activity"/>
    <property type="evidence" value="ECO:0007669"/>
    <property type="project" value="UniProtKB-KW"/>
</dbReference>
<dbReference type="InterPro" id="IPR018170">
    <property type="entry name" value="Aldo/ket_reductase_CS"/>
</dbReference>
<comment type="similarity">
    <text evidence="4">Belongs to the aldo/keto reductase family. Aldo/keto reductase 2 subfamily.</text>
</comment>
<dbReference type="PROSITE" id="PS00062">
    <property type="entry name" value="ALDOKETO_REDUCTASE_2"/>
    <property type="match status" value="1"/>
</dbReference>
<dbReference type="Proteomes" id="UP000249402">
    <property type="component" value="Unassembled WGS sequence"/>
</dbReference>
<sequence>MSTNASDRRRVILGLMTLGPDATYGARITSLDDFGKCLNLFQEKGYQEIDTARLYDHGRQEAFTRQAGWKERGLSVATKWYPIGAGSHQPEVLETKLNESLQELGTDSIDLFYLHGPDRTTPYADTLQALDRLHRQGKFKRLGLSNFSAFEVAEIVTICNERGWIRPTVYQAVYNAITRSIEDELVPCCRRYGIDIVVFNPLAGGFFSGKYKSTDLPTEGRFSNQNQLMGQMYRDRYFKSSVFSALELLEPIVLKHGLTMVEVALRWCIHHSALRVTDGNDGIITGFSSLGQLQNNLSDLEKGPLPAEVVDALDQAWYLVKADATKFWHGNLEYTYNTQEALFGKKN</sequence>
<comment type="function">
    <text evidence="3">Catalyzes the initial reaction in the xylose utilization pathway by reducing D-xylose into xylitol. Xylose is a major component of hemicelluloses such as xylan. Most fungi utilize D-xylose via three enzymatic reactions, xylose reductase (XR), xylitol dehydrogenase (XDH), and xylulokinase, to form xylulose 5-phosphate, which enters pentose phosphate pathway.</text>
</comment>
<evidence type="ECO:0000256" key="4">
    <source>
        <dbReference type="ARBA" id="ARBA00038157"/>
    </source>
</evidence>
<evidence type="ECO:0000313" key="9">
    <source>
        <dbReference type="Proteomes" id="UP000249402"/>
    </source>
</evidence>
<evidence type="ECO:0000256" key="2">
    <source>
        <dbReference type="ARBA" id="ARBA00023002"/>
    </source>
</evidence>
<dbReference type="PANTHER" id="PTHR43364">
    <property type="entry name" value="NADH-SPECIFIC METHYLGLYOXAL REDUCTASE-RELATED"/>
    <property type="match status" value="1"/>
</dbReference>
<dbReference type="STRING" id="1448316.A0A395GPM8"/>
<evidence type="ECO:0000256" key="1">
    <source>
        <dbReference type="ARBA" id="ARBA00012845"/>
    </source>
</evidence>
<organism evidence="8 9">
    <name type="scientific">Aspergillus ibericus CBS 121593</name>
    <dbReference type="NCBI Taxonomy" id="1448316"/>
    <lineage>
        <taxon>Eukaryota</taxon>
        <taxon>Fungi</taxon>
        <taxon>Dikarya</taxon>
        <taxon>Ascomycota</taxon>
        <taxon>Pezizomycotina</taxon>
        <taxon>Eurotiomycetes</taxon>
        <taxon>Eurotiomycetidae</taxon>
        <taxon>Eurotiales</taxon>
        <taxon>Aspergillaceae</taxon>
        <taxon>Aspergillus</taxon>
        <taxon>Aspergillus subgen. Circumdati</taxon>
    </lineage>
</organism>
<dbReference type="RefSeq" id="XP_025571624.1">
    <property type="nucleotide sequence ID" value="XM_025717132.1"/>
</dbReference>
<comment type="catalytic activity">
    <reaction evidence="5">
        <text>xylitol + NADP(+) = D-xylose + NADPH + H(+)</text>
        <dbReference type="Rhea" id="RHEA:27445"/>
        <dbReference type="ChEBI" id="CHEBI:15378"/>
        <dbReference type="ChEBI" id="CHEBI:17151"/>
        <dbReference type="ChEBI" id="CHEBI:53455"/>
        <dbReference type="ChEBI" id="CHEBI:57783"/>
        <dbReference type="ChEBI" id="CHEBI:58349"/>
        <dbReference type="EC" id="1.1.1.307"/>
    </reaction>
</comment>
<evidence type="ECO:0000256" key="6">
    <source>
        <dbReference type="ARBA" id="ARBA00049485"/>
    </source>
</evidence>
<evidence type="ECO:0000256" key="3">
    <source>
        <dbReference type="ARBA" id="ARBA00025065"/>
    </source>
</evidence>
<evidence type="ECO:0000259" key="7">
    <source>
        <dbReference type="Pfam" id="PF00248"/>
    </source>
</evidence>
<dbReference type="SUPFAM" id="SSF51430">
    <property type="entry name" value="NAD(P)-linked oxidoreductase"/>
    <property type="match status" value="1"/>
</dbReference>
<dbReference type="OrthoDB" id="2310150at2759"/>
<dbReference type="EC" id="1.1.1.307" evidence="1"/>
<reference evidence="8 9" key="1">
    <citation type="submission" date="2018-02" db="EMBL/GenBank/DDBJ databases">
        <title>The genomes of Aspergillus section Nigri reveals drivers in fungal speciation.</title>
        <authorList>
            <consortium name="DOE Joint Genome Institute"/>
            <person name="Vesth T.C."/>
            <person name="Nybo J."/>
            <person name="Theobald S."/>
            <person name="Brandl J."/>
            <person name="Frisvad J.C."/>
            <person name="Nielsen K.F."/>
            <person name="Lyhne E.K."/>
            <person name="Kogle M.E."/>
            <person name="Kuo A."/>
            <person name="Riley R."/>
            <person name="Clum A."/>
            <person name="Nolan M."/>
            <person name="Lipzen A."/>
            <person name="Salamov A."/>
            <person name="Henrissat B."/>
            <person name="Wiebenga A."/>
            <person name="De vries R.P."/>
            <person name="Grigoriev I.V."/>
            <person name="Mortensen U.H."/>
            <person name="Andersen M.R."/>
            <person name="Baker S.E."/>
        </authorList>
    </citation>
    <scope>NUCLEOTIDE SEQUENCE [LARGE SCALE GENOMIC DNA]</scope>
    <source>
        <strain evidence="8 9">CBS 121593</strain>
    </source>
</reference>
<dbReference type="GeneID" id="37221997"/>
<keyword evidence="9" id="KW-1185">Reference proteome</keyword>
<feature type="domain" description="NADP-dependent oxidoreductase" evidence="7">
    <location>
        <begin position="11"/>
        <end position="317"/>
    </location>
</feature>
<evidence type="ECO:0000256" key="5">
    <source>
        <dbReference type="ARBA" id="ARBA00047534"/>
    </source>
</evidence>
<protein>
    <recommendedName>
        <fullName evidence="1">D-xylose reductase [NAD(P)H]</fullName>
        <ecNumber evidence="1">1.1.1.307</ecNumber>
    </recommendedName>
</protein>
<dbReference type="CDD" id="cd19075">
    <property type="entry name" value="AKR_AKR7A1-5"/>
    <property type="match status" value="1"/>
</dbReference>
<dbReference type="AlphaFoldDB" id="A0A395GPM8"/>
<dbReference type="InterPro" id="IPR023210">
    <property type="entry name" value="NADP_OxRdtase_dom"/>
</dbReference>
<evidence type="ECO:0000313" key="8">
    <source>
        <dbReference type="EMBL" id="RAK97296.1"/>
    </source>
</evidence>